<keyword evidence="5 8" id="KW-0238">DNA-binding</keyword>
<sequence length="107" mass="11626">MAGKTTTRADLADAVHREMGISRNESAGFVERILEEISGALENGETVKISSFGTFSVRDKKLRMGRNPKTGEEVPITPRRVVAFRASHVLKDNINAALVRDSATAAE</sequence>
<dbReference type="GO" id="GO:0009893">
    <property type="term" value="P:positive regulation of metabolic process"/>
    <property type="evidence" value="ECO:0007669"/>
    <property type="project" value="UniProtKB-ARBA"/>
</dbReference>
<dbReference type="InterPro" id="IPR000119">
    <property type="entry name" value="Hist_DNA-bd"/>
</dbReference>
<dbReference type="NCBIfam" id="TIGR00987">
    <property type="entry name" value="himA"/>
    <property type="match status" value="1"/>
</dbReference>
<dbReference type="GO" id="GO:0006355">
    <property type="term" value="P:regulation of DNA-templated transcription"/>
    <property type="evidence" value="ECO:0007669"/>
    <property type="project" value="UniProtKB-UniRule"/>
</dbReference>
<keyword evidence="12" id="KW-1185">Reference proteome</keyword>
<gene>
    <name evidence="8" type="primary">ihfA</name>
    <name evidence="8" type="synonym">himA</name>
    <name evidence="11" type="ORF">SAMN06297382_1029</name>
</gene>
<dbReference type="Proteomes" id="UP000198346">
    <property type="component" value="Unassembled WGS sequence"/>
</dbReference>
<dbReference type="PANTHER" id="PTHR33175">
    <property type="entry name" value="DNA-BINDING PROTEIN HU"/>
    <property type="match status" value="1"/>
</dbReference>
<comment type="similarity">
    <text evidence="1 8 9">Belongs to the bacterial histone-like protein family.</text>
</comment>
<dbReference type="GO" id="GO:0003677">
    <property type="term" value="F:DNA binding"/>
    <property type="evidence" value="ECO:0007669"/>
    <property type="project" value="UniProtKB-UniRule"/>
</dbReference>
<keyword evidence="4 8" id="KW-0805">Transcription regulation</keyword>
<reference evidence="11 12" key="1">
    <citation type="submission" date="2017-07" db="EMBL/GenBank/DDBJ databases">
        <authorList>
            <person name="Sun Z.S."/>
            <person name="Albrecht U."/>
            <person name="Echele G."/>
            <person name="Lee C.C."/>
        </authorList>
    </citation>
    <scope>NUCLEOTIDE SEQUENCE [LARGE SCALE GENOMIC DNA]</scope>
    <source>
        <strain evidence="11 12">CGMCC 1.12710</strain>
    </source>
</reference>
<dbReference type="Pfam" id="PF00216">
    <property type="entry name" value="Bac_DNA_binding"/>
    <property type="match status" value="1"/>
</dbReference>
<dbReference type="InterPro" id="IPR005684">
    <property type="entry name" value="IHF_alpha"/>
</dbReference>
<dbReference type="EMBL" id="FZQA01000002">
    <property type="protein sequence ID" value="SNT72006.1"/>
    <property type="molecule type" value="Genomic_DNA"/>
</dbReference>
<dbReference type="SMART" id="SM00411">
    <property type="entry name" value="BHL"/>
    <property type="match status" value="1"/>
</dbReference>
<dbReference type="NCBIfam" id="NF001401">
    <property type="entry name" value="PRK00285.1"/>
    <property type="match status" value="1"/>
</dbReference>
<evidence type="ECO:0000256" key="1">
    <source>
        <dbReference type="ARBA" id="ARBA00010529"/>
    </source>
</evidence>
<dbReference type="InterPro" id="IPR020816">
    <property type="entry name" value="Histone-like_DNA-bd_CS"/>
</dbReference>
<keyword evidence="7 8" id="KW-0233">DNA recombination</keyword>
<dbReference type="PRINTS" id="PR01727">
    <property type="entry name" value="DNABINDINGHU"/>
</dbReference>
<evidence type="ECO:0000256" key="3">
    <source>
        <dbReference type="ARBA" id="ARBA00022845"/>
    </source>
</evidence>
<keyword evidence="3 8" id="KW-0810">Translation regulation</keyword>
<dbReference type="AlphaFoldDB" id="A0A239PQ16"/>
<evidence type="ECO:0000256" key="6">
    <source>
        <dbReference type="ARBA" id="ARBA00023163"/>
    </source>
</evidence>
<evidence type="ECO:0000256" key="8">
    <source>
        <dbReference type="HAMAP-Rule" id="MF_00380"/>
    </source>
</evidence>
<dbReference type="CDD" id="cd13835">
    <property type="entry name" value="IHF_A"/>
    <property type="match status" value="1"/>
</dbReference>
<dbReference type="PANTHER" id="PTHR33175:SF2">
    <property type="entry name" value="INTEGRATION HOST FACTOR SUBUNIT ALPHA"/>
    <property type="match status" value="1"/>
</dbReference>
<accession>A0A239PQ16</accession>
<evidence type="ECO:0000256" key="2">
    <source>
        <dbReference type="ARBA" id="ARBA00018329"/>
    </source>
</evidence>
<dbReference type="GO" id="GO:0030527">
    <property type="term" value="F:structural constituent of chromatin"/>
    <property type="evidence" value="ECO:0007669"/>
    <property type="project" value="InterPro"/>
</dbReference>
<evidence type="ECO:0000256" key="10">
    <source>
        <dbReference type="RuleBase" id="RU004485"/>
    </source>
</evidence>
<dbReference type="SUPFAM" id="SSF47729">
    <property type="entry name" value="IHF-like DNA-binding proteins"/>
    <property type="match status" value="1"/>
</dbReference>
<evidence type="ECO:0000256" key="7">
    <source>
        <dbReference type="ARBA" id="ARBA00023172"/>
    </source>
</evidence>
<dbReference type="OrthoDB" id="9804203at2"/>
<evidence type="ECO:0000256" key="5">
    <source>
        <dbReference type="ARBA" id="ARBA00023125"/>
    </source>
</evidence>
<evidence type="ECO:0000256" key="9">
    <source>
        <dbReference type="RuleBase" id="RU003939"/>
    </source>
</evidence>
<proteinExistence type="inferred from homology"/>
<name>A0A239PQ16_9PROT</name>
<evidence type="ECO:0000256" key="4">
    <source>
        <dbReference type="ARBA" id="ARBA00023015"/>
    </source>
</evidence>
<dbReference type="HAMAP" id="MF_00380">
    <property type="entry name" value="IHF_alpha"/>
    <property type="match status" value="1"/>
</dbReference>
<dbReference type="GO" id="GO:0006310">
    <property type="term" value="P:DNA recombination"/>
    <property type="evidence" value="ECO:0007669"/>
    <property type="project" value="UniProtKB-UniRule"/>
</dbReference>
<dbReference type="PROSITE" id="PS00045">
    <property type="entry name" value="HISTONE_LIKE"/>
    <property type="match status" value="1"/>
</dbReference>
<evidence type="ECO:0000313" key="12">
    <source>
        <dbReference type="Proteomes" id="UP000198346"/>
    </source>
</evidence>
<dbReference type="InterPro" id="IPR010992">
    <property type="entry name" value="IHF-like_DNA-bd_dom_sf"/>
</dbReference>
<dbReference type="GO" id="GO:0006417">
    <property type="term" value="P:regulation of translation"/>
    <property type="evidence" value="ECO:0007669"/>
    <property type="project" value="UniProtKB-UniRule"/>
</dbReference>
<dbReference type="GO" id="GO:0005829">
    <property type="term" value="C:cytosol"/>
    <property type="evidence" value="ECO:0007669"/>
    <property type="project" value="TreeGrafter"/>
</dbReference>
<evidence type="ECO:0000313" key="11">
    <source>
        <dbReference type="EMBL" id="SNT72006.1"/>
    </source>
</evidence>
<comment type="function">
    <text evidence="8 10">This protein is one of the two subunits of integration host factor, a specific DNA-binding protein that functions in genetic recombination as well as in transcriptional and translational control.</text>
</comment>
<comment type="subunit">
    <text evidence="8 10">Heterodimer of an alpha and a beta chain.</text>
</comment>
<keyword evidence="6 8" id="KW-0804">Transcription</keyword>
<dbReference type="RefSeq" id="WP_089411544.1">
    <property type="nucleotide sequence ID" value="NZ_FZQA01000002.1"/>
</dbReference>
<dbReference type="Gene3D" id="4.10.520.10">
    <property type="entry name" value="IHF-like DNA-binding proteins"/>
    <property type="match status" value="1"/>
</dbReference>
<organism evidence="11 12">
    <name type="scientific">Amphiplicatus metriothermophilus</name>
    <dbReference type="NCBI Taxonomy" id="1519374"/>
    <lineage>
        <taxon>Bacteria</taxon>
        <taxon>Pseudomonadati</taxon>
        <taxon>Pseudomonadota</taxon>
        <taxon>Alphaproteobacteria</taxon>
        <taxon>Parvularculales</taxon>
        <taxon>Parvularculaceae</taxon>
        <taxon>Amphiplicatus</taxon>
    </lineage>
</organism>
<protein>
    <recommendedName>
        <fullName evidence="2 8">Integration host factor subunit alpha</fullName>
        <shortName evidence="8">IHF-alpha</shortName>
    </recommendedName>
</protein>